<dbReference type="EMBL" id="JAAOLE020000001">
    <property type="protein sequence ID" value="NVI47760.1"/>
    <property type="molecule type" value="Genomic_DNA"/>
</dbReference>
<dbReference type="Proteomes" id="UP001432046">
    <property type="component" value="Chromosome"/>
</dbReference>
<organism evidence="1">
    <name type="scientific">Bradyrhizobium septentrionale</name>
    <dbReference type="NCBI Taxonomy" id="1404411"/>
    <lineage>
        <taxon>Bacteria</taxon>
        <taxon>Pseudomonadati</taxon>
        <taxon>Pseudomonadota</taxon>
        <taxon>Alphaproteobacteria</taxon>
        <taxon>Hyphomicrobiales</taxon>
        <taxon>Nitrobacteraceae</taxon>
        <taxon>Bradyrhizobium</taxon>
    </lineage>
</organism>
<evidence type="ECO:0000313" key="3">
    <source>
        <dbReference type="Proteomes" id="UP001432046"/>
    </source>
</evidence>
<gene>
    <name evidence="1" type="ORF">HAP48_033375</name>
    <name evidence="2" type="ORF">WDK88_13320</name>
</gene>
<dbReference type="AlphaFoldDB" id="A0A974A410"/>
<evidence type="ECO:0000313" key="2">
    <source>
        <dbReference type="EMBL" id="WXC82482.1"/>
    </source>
</evidence>
<reference evidence="2" key="2">
    <citation type="journal article" date="2021" name="Int. J. Syst. Evol. Microbiol.">
        <title>Bradyrhizobium septentrionale sp. nov. (sv. septentrionale) and Bradyrhizobium quebecense sp. nov. (sv. septentrionale) associated with legumes native to Canada possess rearranged symbiosis genes and numerous insertion sequences.</title>
        <authorList>
            <person name="Bromfield E.S.P."/>
            <person name="Cloutier S."/>
        </authorList>
    </citation>
    <scope>NUCLEOTIDE SEQUENCE</scope>
    <source>
        <strain evidence="2">5S5</strain>
    </source>
</reference>
<protein>
    <submittedName>
        <fullName evidence="1">Uncharacterized protein</fullName>
    </submittedName>
</protein>
<name>A0A974A410_9BRAD</name>
<dbReference type="EMBL" id="CP147711">
    <property type="protein sequence ID" value="WXC82482.1"/>
    <property type="molecule type" value="Genomic_DNA"/>
</dbReference>
<proteinExistence type="predicted"/>
<accession>A0A974A410</accession>
<keyword evidence="3" id="KW-1185">Reference proteome</keyword>
<reference evidence="2" key="3">
    <citation type="submission" date="2024-03" db="EMBL/GenBank/DDBJ databases">
        <authorList>
            <person name="Bromfield E.S.P."/>
            <person name="Cloutier S."/>
        </authorList>
    </citation>
    <scope>NUCLEOTIDE SEQUENCE</scope>
    <source>
        <strain evidence="2">5S5</strain>
    </source>
</reference>
<reference evidence="1" key="1">
    <citation type="submission" date="2020-06" db="EMBL/GenBank/DDBJ databases">
        <title>Whole Genome Sequence of Bradyrhizobium sp. Strain 1S1.</title>
        <authorList>
            <person name="Bromfield E.S.P."/>
            <person name="Cloutier S."/>
        </authorList>
    </citation>
    <scope>NUCLEOTIDE SEQUENCE [LARGE SCALE GENOMIC DNA]</scope>
    <source>
        <strain evidence="1">1S1</strain>
    </source>
</reference>
<dbReference type="RefSeq" id="WP_166215008.1">
    <property type="nucleotide sequence ID" value="NZ_CP088285.1"/>
</dbReference>
<evidence type="ECO:0000313" key="1">
    <source>
        <dbReference type="EMBL" id="NVI47760.1"/>
    </source>
</evidence>
<sequence length="132" mass="14875">MWMFSKAKRKDIWDDPVEQPLGDIEAAQRIRAICRDAAGCAEAVGAPDKRSPNKHQVERERYERAARTAMEIAMKITDEMMRDSAVREIVSLCMKANNIKTGRALFRAIHTNSIKADVLREHPTLEGEPSPG</sequence>